<keyword evidence="2" id="KW-0675">Receptor</keyword>
<dbReference type="Gene3D" id="1.20.1070.10">
    <property type="entry name" value="Rhodopsin 7-helix transmembrane proteins"/>
    <property type="match status" value="1"/>
</dbReference>
<keyword evidence="3" id="KW-1185">Reference proteome</keyword>
<dbReference type="AlphaFoldDB" id="A0AAD5B0S1"/>
<name>A0AAD5B0S1_SILAS</name>
<dbReference type="PANTHER" id="PTHR26451">
    <property type="entry name" value="G_PROTEIN_RECEP_F1_2 DOMAIN-CONTAINING PROTEIN"/>
    <property type="match status" value="1"/>
</dbReference>
<dbReference type="GO" id="GO:0016020">
    <property type="term" value="C:membrane"/>
    <property type="evidence" value="ECO:0007669"/>
    <property type="project" value="TreeGrafter"/>
</dbReference>
<dbReference type="PANTHER" id="PTHR26451:SF882">
    <property type="entry name" value="OLFACTORY RECEPTOR 11A1-LIKE ISOFORM X1"/>
    <property type="match status" value="1"/>
</dbReference>
<gene>
    <name evidence="2" type="ORF">C0J50_14587</name>
</gene>
<keyword evidence="1" id="KW-0472">Membrane</keyword>
<accession>A0AAD5B0S1</accession>
<keyword evidence="1" id="KW-0812">Transmembrane</keyword>
<sequence>MFFAVSFIFYLQMYLEAKLPVGVLNRRNRAGCRTIAFHGVQLAVYILPNFINFLLFILKTKDKITTDTKELFGIITFVFFSLAQCIAPIVYGLRKEEMLEQLNLRFPWLACKLKSLLERTVGHQPHQRLVASVYNSN</sequence>
<keyword evidence="1" id="KW-1133">Transmembrane helix</keyword>
<feature type="transmembrane region" description="Helical" evidence="1">
    <location>
        <begin position="71"/>
        <end position="93"/>
    </location>
</feature>
<dbReference type="Proteomes" id="UP001205998">
    <property type="component" value="Unassembled WGS sequence"/>
</dbReference>
<organism evidence="2 3">
    <name type="scientific">Silurus asotus</name>
    <name type="common">Amur catfish</name>
    <name type="synonym">Parasilurus asotus</name>
    <dbReference type="NCBI Taxonomy" id="30991"/>
    <lineage>
        <taxon>Eukaryota</taxon>
        <taxon>Metazoa</taxon>
        <taxon>Chordata</taxon>
        <taxon>Craniata</taxon>
        <taxon>Vertebrata</taxon>
        <taxon>Euteleostomi</taxon>
        <taxon>Actinopterygii</taxon>
        <taxon>Neopterygii</taxon>
        <taxon>Teleostei</taxon>
        <taxon>Ostariophysi</taxon>
        <taxon>Siluriformes</taxon>
        <taxon>Siluridae</taxon>
        <taxon>Silurus</taxon>
    </lineage>
</organism>
<evidence type="ECO:0000256" key="1">
    <source>
        <dbReference type="SAM" id="Phobius"/>
    </source>
</evidence>
<reference evidence="2" key="1">
    <citation type="submission" date="2018-07" db="EMBL/GenBank/DDBJ databases">
        <title>Comparative genomics of catfishes provides insights into carnivory and benthic adaptation.</title>
        <authorList>
            <person name="Zhang Y."/>
            <person name="Wang D."/>
            <person name="Peng Z."/>
            <person name="Zheng S."/>
            <person name="Shao F."/>
            <person name="Tao W."/>
        </authorList>
    </citation>
    <scope>NUCLEOTIDE SEQUENCE</scope>
    <source>
        <strain evidence="2">Chongqing</strain>
    </source>
</reference>
<comment type="caution">
    <text evidence="2">The sequence shown here is derived from an EMBL/GenBank/DDBJ whole genome shotgun (WGS) entry which is preliminary data.</text>
</comment>
<proteinExistence type="predicted"/>
<dbReference type="GO" id="GO:0004984">
    <property type="term" value="F:olfactory receptor activity"/>
    <property type="evidence" value="ECO:0007669"/>
    <property type="project" value="TreeGrafter"/>
</dbReference>
<dbReference type="EMBL" id="MU551541">
    <property type="protein sequence ID" value="KAI5625836.1"/>
    <property type="molecule type" value="Genomic_DNA"/>
</dbReference>
<evidence type="ECO:0000313" key="2">
    <source>
        <dbReference type="EMBL" id="KAI5625836.1"/>
    </source>
</evidence>
<feature type="transmembrane region" description="Helical" evidence="1">
    <location>
        <begin position="35"/>
        <end position="59"/>
    </location>
</feature>
<dbReference type="InterPro" id="IPR052921">
    <property type="entry name" value="GPCR1_Superfamily_Member"/>
</dbReference>
<dbReference type="GO" id="GO:0005549">
    <property type="term" value="F:odorant binding"/>
    <property type="evidence" value="ECO:0007669"/>
    <property type="project" value="TreeGrafter"/>
</dbReference>
<evidence type="ECO:0000313" key="3">
    <source>
        <dbReference type="Proteomes" id="UP001205998"/>
    </source>
</evidence>
<protein>
    <submittedName>
        <fullName evidence="2">Olfactory receptor 11A1-like</fullName>
    </submittedName>
</protein>
<dbReference type="SUPFAM" id="SSF81321">
    <property type="entry name" value="Family A G protein-coupled receptor-like"/>
    <property type="match status" value="1"/>
</dbReference>